<name>A0A9D3PCK5_MEGAT</name>
<protein>
    <submittedName>
        <fullName evidence="2">Uncharacterized protein</fullName>
    </submittedName>
</protein>
<dbReference type="AlphaFoldDB" id="A0A9D3PCK5"/>
<keyword evidence="3" id="KW-1185">Reference proteome</keyword>
<evidence type="ECO:0000256" key="1">
    <source>
        <dbReference type="SAM" id="MobiDB-lite"/>
    </source>
</evidence>
<accession>A0A9D3PCK5</accession>
<evidence type="ECO:0000313" key="3">
    <source>
        <dbReference type="Proteomes" id="UP001046870"/>
    </source>
</evidence>
<sequence>MDPSWGRGLEMGARSAAPGGSLAQTPHTPPPTITPSPLPACTRTREMDRPLKGGWGGIERDGGGTPKVPHRLDVAAHFVPARIGLHRWQPSVRDRVRSVLGAILRGGGGK</sequence>
<proteinExistence type="predicted"/>
<gene>
    <name evidence="2" type="ORF">MATL_G00242620</name>
</gene>
<dbReference type="Proteomes" id="UP001046870">
    <property type="component" value="Chromosome 22"/>
</dbReference>
<organism evidence="2 3">
    <name type="scientific">Megalops atlanticus</name>
    <name type="common">Tarpon</name>
    <name type="synonym">Clupea gigantea</name>
    <dbReference type="NCBI Taxonomy" id="7932"/>
    <lineage>
        <taxon>Eukaryota</taxon>
        <taxon>Metazoa</taxon>
        <taxon>Chordata</taxon>
        <taxon>Craniata</taxon>
        <taxon>Vertebrata</taxon>
        <taxon>Euteleostomi</taxon>
        <taxon>Actinopterygii</taxon>
        <taxon>Neopterygii</taxon>
        <taxon>Teleostei</taxon>
        <taxon>Elopiformes</taxon>
        <taxon>Megalopidae</taxon>
        <taxon>Megalops</taxon>
    </lineage>
</organism>
<feature type="compositionally biased region" description="Pro residues" evidence="1">
    <location>
        <begin position="27"/>
        <end position="38"/>
    </location>
</feature>
<evidence type="ECO:0000313" key="2">
    <source>
        <dbReference type="EMBL" id="KAG7457064.1"/>
    </source>
</evidence>
<reference evidence="2" key="1">
    <citation type="submission" date="2021-01" db="EMBL/GenBank/DDBJ databases">
        <authorList>
            <person name="Zahm M."/>
            <person name="Roques C."/>
            <person name="Cabau C."/>
            <person name="Klopp C."/>
            <person name="Donnadieu C."/>
            <person name="Jouanno E."/>
            <person name="Lampietro C."/>
            <person name="Louis A."/>
            <person name="Herpin A."/>
            <person name="Echchiki A."/>
            <person name="Berthelot C."/>
            <person name="Parey E."/>
            <person name="Roest-Crollius H."/>
            <person name="Braasch I."/>
            <person name="Postlethwait J."/>
            <person name="Bobe J."/>
            <person name="Montfort J."/>
            <person name="Bouchez O."/>
            <person name="Begum T."/>
            <person name="Mejri S."/>
            <person name="Adams A."/>
            <person name="Chen W.-J."/>
            <person name="Guiguen Y."/>
        </authorList>
    </citation>
    <scope>NUCLEOTIDE SEQUENCE</scope>
    <source>
        <strain evidence="2">YG-15Mar2019-1</strain>
        <tissue evidence="2">Brain</tissue>
    </source>
</reference>
<feature type="region of interest" description="Disordered" evidence="1">
    <location>
        <begin position="1"/>
        <end position="67"/>
    </location>
</feature>
<dbReference type="EMBL" id="JAFDVH010000022">
    <property type="protein sequence ID" value="KAG7457064.1"/>
    <property type="molecule type" value="Genomic_DNA"/>
</dbReference>
<comment type="caution">
    <text evidence="2">The sequence shown here is derived from an EMBL/GenBank/DDBJ whole genome shotgun (WGS) entry which is preliminary data.</text>
</comment>